<reference evidence="2 3" key="1">
    <citation type="submission" date="2024-04" db="EMBL/GenBank/DDBJ databases">
        <authorList>
            <person name="Waldvogel A.-M."/>
            <person name="Schoenle A."/>
        </authorList>
    </citation>
    <scope>NUCLEOTIDE SEQUENCE [LARGE SCALE GENOMIC DNA]</scope>
</reference>
<keyword evidence="1" id="KW-0472">Membrane</keyword>
<accession>A0AAV2JD22</accession>
<organism evidence="2 3">
    <name type="scientific">Knipowitschia caucasica</name>
    <name type="common">Caucasian dwarf goby</name>
    <name type="synonym">Pomatoschistus caucasicus</name>
    <dbReference type="NCBI Taxonomy" id="637954"/>
    <lineage>
        <taxon>Eukaryota</taxon>
        <taxon>Metazoa</taxon>
        <taxon>Chordata</taxon>
        <taxon>Craniata</taxon>
        <taxon>Vertebrata</taxon>
        <taxon>Euteleostomi</taxon>
        <taxon>Actinopterygii</taxon>
        <taxon>Neopterygii</taxon>
        <taxon>Teleostei</taxon>
        <taxon>Neoteleostei</taxon>
        <taxon>Acanthomorphata</taxon>
        <taxon>Gobiaria</taxon>
        <taxon>Gobiiformes</taxon>
        <taxon>Gobioidei</taxon>
        <taxon>Gobiidae</taxon>
        <taxon>Gobiinae</taxon>
        <taxon>Knipowitschia</taxon>
    </lineage>
</organism>
<evidence type="ECO:0000256" key="1">
    <source>
        <dbReference type="SAM" id="Phobius"/>
    </source>
</evidence>
<dbReference type="Proteomes" id="UP001497482">
    <property type="component" value="Chromosome 12"/>
</dbReference>
<keyword evidence="1" id="KW-0812">Transmembrane</keyword>
<name>A0AAV2JD22_KNICA</name>
<evidence type="ECO:0000313" key="3">
    <source>
        <dbReference type="Proteomes" id="UP001497482"/>
    </source>
</evidence>
<keyword evidence="1" id="KW-1133">Transmembrane helix</keyword>
<sequence length="183" mass="20386">MWKKNNGARWKKPSVHCQYLGNKRVQVTARKQALQGHASVALMQTRSWHGLRSELRSGVRAADAHGYGLDWVQPRTMEDEYGLLRQNTGVTSFLLLPPPSSFLHLLPSPPSSSFLLLPPPSTSFLLHSTSLILLPPSFTSFLLLHSTFFLLLPSPSSNSFHLLPPSSTSFLHLLLPPPSRAWT</sequence>
<protein>
    <submittedName>
        <fullName evidence="2">Uncharacterized protein</fullName>
    </submittedName>
</protein>
<keyword evidence="3" id="KW-1185">Reference proteome</keyword>
<gene>
    <name evidence="2" type="ORF">KC01_LOCUS6285</name>
</gene>
<dbReference type="AlphaFoldDB" id="A0AAV2JD22"/>
<proteinExistence type="predicted"/>
<feature type="transmembrane region" description="Helical" evidence="1">
    <location>
        <begin position="131"/>
        <end position="152"/>
    </location>
</feature>
<evidence type="ECO:0000313" key="2">
    <source>
        <dbReference type="EMBL" id="CAL1574570.1"/>
    </source>
</evidence>
<dbReference type="EMBL" id="OZ035834">
    <property type="protein sequence ID" value="CAL1574570.1"/>
    <property type="molecule type" value="Genomic_DNA"/>
</dbReference>